<organism evidence="1 2">
    <name type="scientific">Brachionus plicatilis</name>
    <name type="common">Marine rotifer</name>
    <name type="synonym">Brachionus muelleri</name>
    <dbReference type="NCBI Taxonomy" id="10195"/>
    <lineage>
        <taxon>Eukaryota</taxon>
        <taxon>Metazoa</taxon>
        <taxon>Spiralia</taxon>
        <taxon>Gnathifera</taxon>
        <taxon>Rotifera</taxon>
        <taxon>Eurotatoria</taxon>
        <taxon>Monogononta</taxon>
        <taxon>Pseudotrocha</taxon>
        <taxon>Ploima</taxon>
        <taxon>Brachionidae</taxon>
        <taxon>Brachionus</taxon>
    </lineage>
</organism>
<name>A0A3M7PSX6_BRAPC</name>
<keyword evidence="2" id="KW-1185">Reference proteome</keyword>
<proteinExistence type="predicted"/>
<accession>A0A3M7PSX6</accession>
<gene>
    <name evidence="1" type="ORF">BpHYR1_016854</name>
</gene>
<sequence>MCSSDSPQLSKWVLLKQSPTKIENFLTPTYFIEKKYFKITIPGIAFGSSGEKSNSEEFLDFVSVGAVKGQESFFKFARSGFISKNLYTLWLSNAIDLPYIRISLQF</sequence>
<dbReference type="AlphaFoldDB" id="A0A3M7PSX6"/>
<reference evidence="1 2" key="1">
    <citation type="journal article" date="2018" name="Sci. Rep.">
        <title>Genomic signatures of local adaptation to the degree of environmental predictability in rotifers.</title>
        <authorList>
            <person name="Franch-Gras L."/>
            <person name="Hahn C."/>
            <person name="Garcia-Roger E.M."/>
            <person name="Carmona M.J."/>
            <person name="Serra M."/>
            <person name="Gomez A."/>
        </authorList>
    </citation>
    <scope>NUCLEOTIDE SEQUENCE [LARGE SCALE GENOMIC DNA]</scope>
    <source>
        <strain evidence="1">HYR1</strain>
    </source>
</reference>
<protein>
    <submittedName>
        <fullName evidence="1">Uncharacterized protein</fullName>
    </submittedName>
</protein>
<evidence type="ECO:0000313" key="2">
    <source>
        <dbReference type="Proteomes" id="UP000276133"/>
    </source>
</evidence>
<comment type="caution">
    <text evidence="1">The sequence shown here is derived from an EMBL/GenBank/DDBJ whole genome shotgun (WGS) entry which is preliminary data.</text>
</comment>
<evidence type="ECO:0000313" key="1">
    <source>
        <dbReference type="EMBL" id="RNA02084.1"/>
    </source>
</evidence>
<dbReference type="Proteomes" id="UP000276133">
    <property type="component" value="Unassembled WGS sequence"/>
</dbReference>
<dbReference type="EMBL" id="REGN01009053">
    <property type="protein sequence ID" value="RNA02084.1"/>
    <property type="molecule type" value="Genomic_DNA"/>
</dbReference>